<organism evidence="1 2">
    <name type="scientific">Schizophyllum amplum</name>
    <dbReference type="NCBI Taxonomy" id="97359"/>
    <lineage>
        <taxon>Eukaryota</taxon>
        <taxon>Fungi</taxon>
        <taxon>Dikarya</taxon>
        <taxon>Basidiomycota</taxon>
        <taxon>Agaricomycotina</taxon>
        <taxon>Agaricomycetes</taxon>
        <taxon>Agaricomycetidae</taxon>
        <taxon>Agaricales</taxon>
        <taxon>Schizophyllaceae</taxon>
        <taxon>Schizophyllum</taxon>
    </lineage>
</organism>
<sequence length="105" mass="11570">MSSIDETTTSPSAFERAIAMPLIQMQRDGAVLSPSQKADIQAISSELTMTVDKLDAAIARLTPCRQTWTIKSRPPCLSRIPCVSCLLKLLHNHSNSSGLRQYRRG</sequence>
<evidence type="ECO:0000313" key="2">
    <source>
        <dbReference type="Proteomes" id="UP000320762"/>
    </source>
</evidence>
<comment type="caution">
    <text evidence="1">The sequence shown here is derived from an EMBL/GenBank/DDBJ whole genome shotgun (WGS) entry which is preliminary data.</text>
</comment>
<dbReference type="EMBL" id="VDMD01000008">
    <property type="protein sequence ID" value="TRM63792.1"/>
    <property type="molecule type" value="Genomic_DNA"/>
</dbReference>
<protein>
    <submittedName>
        <fullName evidence="1">Uncharacterized protein</fullName>
    </submittedName>
</protein>
<dbReference type="Proteomes" id="UP000320762">
    <property type="component" value="Unassembled WGS sequence"/>
</dbReference>
<accession>A0A550CG55</accession>
<keyword evidence="2" id="KW-1185">Reference proteome</keyword>
<evidence type="ECO:0000313" key="1">
    <source>
        <dbReference type="EMBL" id="TRM63792.1"/>
    </source>
</evidence>
<name>A0A550CG55_9AGAR</name>
<proteinExistence type="predicted"/>
<reference evidence="1 2" key="1">
    <citation type="journal article" date="2019" name="New Phytol.">
        <title>Comparative genomics reveals unique wood-decay strategies and fruiting body development in the Schizophyllaceae.</title>
        <authorList>
            <person name="Almasi E."/>
            <person name="Sahu N."/>
            <person name="Krizsan K."/>
            <person name="Balint B."/>
            <person name="Kovacs G.M."/>
            <person name="Kiss B."/>
            <person name="Cseklye J."/>
            <person name="Drula E."/>
            <person name="Henrissat B."/>
            <person name="Nagy I."/>
            <person name="Chovatia M."/>
            <person name="Adam C."/>
            <person name="LaButti K."/>
            <person name="Lipzen A."/>
            <person name="Riley R."/>
            <person name="Grigoriev I.V."/>
            <person name="Nagy L.G."/>
        </authorList>
    </citation>
    <scope>NUCLEOTIDE SEQUENCE [LARGE SCALE GENOMIC DNA]</scope>
    <source>
        <strain evidence="1 2">NL-1724</strain>
    </source>
</reference>
<gene>
    <name evidence="1" type="ORF">BD626DRAFT_492710</name>
</gene>
<dbReference type="AlphaFoldDB" id="A0A550CG55"/>